<keyword evidence="5 9" id="KW-0798">TonB box</keyword>
<keyword evidence="6 8" id="KW-0472">Membrane</keyword>
<evidence type="ECO:0000313" key="14">
    <source>
        <dbReference type="Proteomes" id="UP001467690"/>
    </source>
</evidence>
<dbReference type="NCBIfam" id="TIGR04057">
    <property type="entry name" value="SusC_RagA_signa"/>
    <property type="match status" value="1"/>
</dbReference>
<dbReference type="SUPFAM" id="SSF56935">
    <property type="entry name" value="Porins"/>
    <property type="match status" value="1"/>
</dbReference>
<dbReference type="InterPro" id="IPR023996">
    <property type="entry name" value="TonB-dep_OMP_SusC/RagA"/>
</dbReference>
<evidence type="ECO:0000256" key="3">
    <source>
        <dbReference type="ARBA" id="ARBA00022452"/>
    </source>
</evidence>
<comment type="caution">
    <text evidence="13">The sequence shown here is derived from an EMBL/GenBank/DDBJ whole genome shotgun (WGS) entry which is preliminary data.</text>
</comment>
<feature type="domain" description="TonB-dependent receptor-like beta-barrel" evidence="11">
    <location>
        <begin position="374"/>
        <end position="965"/>
    </location>
</feature>
<proteinExistence type="inferred from homology"/>
<dbReference type="InterPro" id="IPR000531">
    <property type="entry name" value="Beta-barrel_TonB"/>
</dbReference>
<evidence type="ECO:0000256" key="2">
    <source>
        <dbReference type="ARBA" id="ARBA00022448"/>
    </source>
</evidence>
<dbReference type="Gene3D" id="2.170.130.10">
    <property type="entry name" value="TonB-dependent receptor, plug domain"/>
    <property type="match status" value="1"/>
</dbReference>
<evidence type="ECO:0000259" key="12">
    <source>
        <dbReference type="Pfam" id="PF07715"/>
    </source>
</evidence>
<feature type="signal peptide" evidence="10">
    <location>
        <begin position="1"/>
        <end position="32"/>
    </location>
</feature>
<sequence>MKMFKLNPFSSKSSLPQLCGSLLLMLPAAGYAAEANEQEECTPEQIELGVEGCDIAIEETIIVTGYSTQRKEDLTGAISVVELGDIEDLPAGNIMKNLQGKIPGLSIRTDGNPGSTASIRIRGQGIGRLGNNDPLYIIDGIPTKLGMHELNSRDFASIQVLKDASAASIYGARSGNGVIVITTKNGASQDIKFDVAYSQSTQDFSYDLNPLNTEQRAQVIWQAAVNDGSDPNAASPLYQYDWNGDYSSPQLNKIILPNSLDQEGNTTPAVPGTDWFGEVIQTSKIRDFHVSASGGSDRGHGYISLGYFDAEGVVKGSKFERISFRANSRYEIIDDVFAVGENLTVTHQVENQNNRDAGNIVSLAIEQQSIVPVYNDDGSDFGGPRSGINDRRNPVSLIEGNKGNDSRYNRLMGNVFAELKPIDGLTLRSNFGLDYGQFYYRRLFPTVSEGNLYNEERITTQDNWEQTTVWSNTAEYKTTFDKKHNLTVLAGTEAIEFEREGFFVSSTGLLVEDRDYAFLDAATGGGVVAGGGDEWSLNSYFAKVDYNYDDKYLLSGTIRRDGSSRFGDNNQYGNFPAFSGGWVVSNEDFFDVPLVSTLKLRASWGRTGNQEIDTRATTFTYQTLYSTPSVFTTEQDNGTAYDIGGNDQGVLPSGFVRTQTANPDLKWETSEMVNFGVDFSLYYGTIYGTLDIFDKETSDILTVTSPLATLGEGAQQIVNGGTVTNKGWEFTLGYDDYVEIDGIGEIKFDVFANLFSSDNEVTYLPENVKNTFGGNGDDITILGHSVNANYGYVADGLFQSDAEVNEHADQTGAAPGRIRYADLNQDGVIDDKDQMFFAEMDPDYEYGFGINLEYENWDFSMFWQGIEGGQIRNGWRNFTDLVSVGTTSNFGDRVLSAWTPENSNSDIPALSLQDTNGEGRNSTFYYEDASYLKLRNITLGYKPDDKTVRDWGISNIRVYLSASNLLTFTPDGTISQDPETPDATFPVPRTITFGIDVGF</sequence>
<accession>A0ABV1RKA8</accession>
<comment type="subcellular location">
    <subcellularLocation>
        <location evidence="1 8">Cell outer membrane</location>
        <topology evidence="1 8">Multi-pass membrane protein</topology>
    </subcellularLocation>
</comment>
<dbReference type="PROSITE" id="PS52016">
    <property type="entry name" value="TONB_DEPENDENT_REC_3"/>
    <property type="match status" value="1"/>
</dbReference>
<evidence type="ECO:0000256" key="4">
    <source>
        <dbReference type="ARBA" id="ARBA00022692"/>
    </source>
</evidence>
<dbReference type="EMBL" id="JBELOE010000255">
    <property type="protein sequence ID" value="MER2493182.1"/>
    <property type="molecule type" value="Genomic_DNA"/>
</dbReference>
<dbReference type="RefSeq" id="WP_350402496.1">
    <property type="nucleotide sequence ID" value="NZ_JBELOE010000255.1"/>
</dbReference>
<keyword evidence="2 8" id="KW-0813">Transport</keyword>
<keyword evidence="14" id="KW-1185">Reference proteome</keyword>
<keyword evidence="10" id="KW-0732">Signal</keyword>
<evidence type="ECO:0000256" key="5">
    <source>
        <dbReference type="ARBA" id="ARBA00023077"/>
    </source>
</evidence>
<dbReference type="NCBIfam" id="TIGR04056">
    <property type="entry name" value="OMP_RagA_SusC"/>
    <property type="match status" value="1"/>
</dbReference>
<dbReference type="Proteomes" id="UP001467690">
    <property type="component" value="Unassembled WGS sequence"/>
</dbReference>
<gene>
    <name evidence="13" type="ORF">ABS311_14970</name>
</gene>
<keyword evidence="3 8" id="KW-1134">Transmembrane beta strand</keyword>
<evidence type="ECO:0000256" key="1">
    <source>
        <dbReference type="ARBA" id="ARBA00004571"/>
    </source>
</evidence>
<dbReference type="Gene3D" id="2.40.170.20">
    <property type="entry name" value="TonB-dependent receptor, beta-barrel domain"/>
    <property type="match status" value="1"/>
</dbReference>
<organism evidence="13 14">
    <name type="scientific">Catenovulum sediminis</name>
    <dbReference type="NCBI Taxonomy" id="1740262"/>
    <lineage>
        <taxon>Bacteria</taxon>
        <taxon>Pseudomonadati</taxon>
        <taxon>Pseudomonadota</taxon>
        <taxon>Gammaproteobacteria</taxon>
        <taxon>Alteromonadales</taxon>
        <taxon>Alteromonadaceae</taxon>
        <taxon>Catenovulum</taxon>
    </lineage>
</organism>
<keyword evidence="7 8" id="KW-0998">Cell outer membrane</keyword>
<comment type="similarity">
    <text evidence="8 9">Belongs to the TonB-dependent receptor family.</text>
</comment>
<evidence type="ECO:0000256" key="9">
    <source>
        <dbReference type="RuleBase" id="RU003357"/>
    </source>
</evidence>
<protein>
    <submittedName>
        <fullName evidence="13">SusC/RagA family TonB-linked outer membrane protein</fullName>
    </submittedName>
</protein>
<dbReference type="InterPro" id="IPR037066">
    <property type="entry name" value="Plug_dom_sf"/>
</dbReference>
<dbReference type="InterPro" id="IPR036942">
    <property type="entry name" value="Beta-barrel_TonB_sf"/>
</dbReference>
<evidence type="ECO:0000256" key="7">
    <source>
        <dbReference type="ARBA" id="ARBA00023237"/>
    </source>
</evidence>
<dbReference type="InterPro" id="IPR023997">
    <property type="entry name" value="TonB-dep_OMP_SusC/RagA_CS"/>
</dbReference>
<dbReference type="Pfam" id="PF07715">
    <property type="entry name" value="Plug"/>
    <property type="match status" value="1"/>
</dbReference>
<evidence type="ECO:0000259" key="11">
    <source>
        <dbReference type="Pfam" id="PF00593"/>
    </source>
</evidence>
<name>A0ABV1RKA8_9ALTE</name>
<reference evidence="13 14" key="1">
    <citation type="submission" date="2024-06" db="EMBL/GenBank/DDBJ databases">
        <authorList>
            <person name="Chen R.Y."/>
        </authorList>
    </citation>
    <scope>NUCLEOTIDE SEQUENCE [LARGE SCALE GENOMIC DNA]</scope>
    <source>
        <strain evidence="13 14">D2</strain>
    </source>
</reference>
<dbReference type="InterPro" id="IPR012910">
    <property type="entry name" value="Plug_dom"/>
</dbReference>
<dbReference type="InterPro" id="IPR039426">
    <property type="entry name" value="TonB-dep_rcpt-like"/>
</dbReference>
<dbReference type="Pfam" id="PF00593">
    <property type="entry name" value="TonB_dep_Rec_b-barrel"/>
    <property type="match status" value="1"/>
</dbReference>
<evidence type="ECO:0000256" key="10">
    <source>
        <dbReference type="SAM" id="SignalP"/>
    </source>
</evidence>
<keyword evidence="4 8" id="KW-0812">Transmembrane</keyword>
<feature type="domain" description="TonB-dependent receptor plug" evidence="12">
    <location>
        <begin position="71"/>
        <end position="178"/>
    </location>
</feature>
<evidence type="ECO:0000256" key="8">
    <source>
        <dbReference type="PROSITE-ProRule" id="PRU01360"/>
    </source>
</evidence>
<evidence type="ECO:0000313" key="13">
    <source>
        <dbReference type="EMBL" id="MER2493182.1"/>
    </source>
</evidence>
<evidence type="ECO:0000256" key="6">
    <source>
        <dbReference type="ARBA" id="ARBA00023136"/>
    </source>
</evidence>
<feature type="chain" id="PRO_5047104237" evidence="10">
    <location>
        <begin position="33"/>
        <end position="999"/>
    </location>
</feature>